<name>A0A3N4JA04_9PEZI</name>
<reference evidence="1 2" key="1">
    <citation type="journal article" date="2018" name="Nat. Ecol. Evol.">
        <title>Pezizomycetes genomes reveal the molecular basis of ectomycorrhizal truffle lifestyle.</title>
        <authorList>
            <person name="Murat C."/>
            <person name="Payen T."/>
            <person name="Noel B."/>
            <person name="Kuo A."/>
            <person name="Morin E."/>
            <person name="Chen J."/>
            <person name="Kohler A."/>
            <person name="Krizsan K."/>
            <person name="Balestrini R."/>
            <person name="Da Silva C."/>
            <person name="Montanini B."/>
            <person name="Hainaut M."/>
            <person name="Levati E."/>
            <person name="Barry K.W."/>
            <person name="Belfiori B."/>
            <person name="Cichocki N."/>
            <person name="Clum A."/>
            <person name="Dockter R.B."/>
            <person name="Fauchery L."/>
            <person name="Guy J."/>
            <person name="Iotti M."/>
            <person name="Le Tacon F."/>
            <person name="Lindquist E.A."/>
            <person name="Lipzen A."/>
            <person name="Malagnac F."/>
            <person name="Mello A."/>
            <person name="Molinier V."/>
            <person name="Miyauchi S."/>
            <person name="Poulain J."/>
            <person name="Riccioni C."/>
            <person name="Rubini A."/>
            <person name="Sitrit Y."/>
            <person name="Splivallo R."/>
            <person name="Traeger S."/>
            <person name="Wang M."/>
            <person name="Zifcakova L."/>
            <person name="Wipf D."/>
            <person name="Zambonelli A."/>
            <person name="Paolocci F."/>
            <person name="Nowrousian M."/>
            <person name="Ottonello S."/>
            <person name="Baldrian P."/>
            <person name="Spatafora J.W."/>
            <person name="Henrissat B."/>
            <person name="Nagy L.G."/>
            <person name="Aury J.M."/>
            <person name="Wincker P."/>
            <person name="Grigoriev I.V."/>
            <person name="Bonfante P."/>
            <person name="Martin F.M."/>
        </authorList>
    </citation>
    <scope>NUCLEOTIDE SEQUENCE [LARGE SCALE GENOMIC DNA]</scope>
    <source>
        <strain evidence="1 2">120613-1</strain>
    </source>
</reference>
<dbReference type="Proteomes" id="UP000276215">
    <property type="component" value="Unassembled WGS sequence"/>
</dbReference>
<accession>A0A3N4JA04</accession>
<gene>
    <name evidence="1" type="ORF">L873DRAFT_1793721</name>
</gene>
<keyword evidence="2" id="KW-1185">Reference proteome</keyword>
<organism evidence="1 2">
    <name type="scientific">Choiromyces venosus 120613-1</name>
    <dbReference type="NCBI Taxonomy" id="1336337"/>
    <lineage>
        <taxon>Eukaryota</taxon>
        <taxon>Fungi</taxon>
        <taxon>Dikarya</taxon>
        <taxon>Ascomycota</taxon>
        <taxon>Pezizomycotina</taxon>
        <taxon>Pezizomycetes</taxon>
        <taxon>Pezizales</taxon>
        <taxon>Tuberaceae</taxon>
        <taxon>Choiromyces</taxon>
    </lineage>
</organism>
<evidence type="ECO:0000313" key="1">
    <source>
        <dbReference type="EMBL" id="RPA93290.1"/>
    </source>
</evidence>
<protein>
    <submittedName>
        <fullName evidence="1">Uncharacterized protein</fullName>
    </submittedName>
</protein>
<sequence length="192" mass="20882">MEEEWEAIEQITLDKLLDSMPNRVEAVISADAKPGIGTNQVNRLEYGLFQRREILALRVPVQKIGTTNKPQPIRLQGQGQLSQLVNLAKPEQTAVICMILHGSEMVGLNPPPLHLKSCQESQHELRGGLKAADIIPRLRALYGTSEAEGRLFDKFTCASSGSEPLAAKRSGKRTSSLISLQVTSGGAISILC</sequence>
<dbReference type="EMBL" id="ML120455">
    <property type="protein sequence ID" value="RPA93290.1"/>
    <property type="molecule type" value="Genomic_DNA"/>
</dbReference>
<dbReference type="AlphaFoldDB" id="A0A3N4JA04"/>
<evidence type="ECO:0000313" key="2">
    <source>
        <dbReference type="Proteomes" id="UP000276215"/>
    </source>
</evidence>
<proteinExistence type="predicted"/>